<sequence>MQKDILDSNITQDSKLVLESNNADSMSLKESQNADFIEPNNTSLQDSKAFLESNNADFTHITESSNLDSMQVIESSSNLDSINAIDSKDSLKNIESNLQDSNNIDSKDSTQKLESNPLDSTSKEQNLESNFNLRQKLRLLDLKIMDLASMLDMSRPTLYKLIECYENNELSKIAPHILGLFNYLQNPYINKNNVFVYIAENILKGGVSKGNAKGDFIKIIESSDEFDSILEYLNHCHNLLKKENKTSQDVEFLAPLESFKQQINTLRRQNEN</sequence>
<protein>
    <submittedName>
        <fullName evidence="3">Uncharacterized protein</fullName>
    </submittedName>
</protein>
<dbReference type="EMBL" id="JRMP02000003">
    <property type="protein sequence ID" value="TLD95254.1"/>
    <property type="molecule type" value="Genomic_DNA"/>
</dbReference>
<evidence type="ECO:0000313" key="3">
    <source>
        <dbReference type="EMBL" id="TLD95254.1"/>
    </source>
</evidence>
<evidence type="ECO:0000256" key="1">
    <source>
        <dbReference type="SAM" id="MobiDB-lite"/>
    </source>
</evidence>
<comment type="caution">
    <text evidence="3">The sequence shown here is derived from an EMBL/GenBank/DDBJ whole genome shotgun (WGS) entry which is preliminary data.</text>
</comment>
<dbReference type="EMBL" id="QBIU01000002">
    <property type="protein sequence ID" value="MWV70299.1"/>
    <property type="molecule type" value="Genomic_DNA"/>
</dbReference>
<dbReference type="OrthoDB" id="5330076at2"/>
<evidence type="ECO:0000313" key="5">
    <source>
        <dbReference type="Proteomes" id="UP000477070"/>
    </source>
</evidence>
<proteinExistence type="predicted"/>
<dbReference type="Proteomes" id="UP000477070">
    <property type="component" value="Unassembled WGS sequence"/>
</dbReference>
<gene>
    <name evidence="2" type="ORF">DCO61_09865</name>
    <name evidence="3" type="ORF">LS64_002520</name>
</gene>
<organism evidence="3 4">
    <name type="scientific">Helicobacter saguini</name>
    <dbReference type="NCBI Taxonomy" id="1548018"/>
    <lineage>
        <taxon>Bacteria</taxon>
        <taxon>Pseudomonadati</taxon>
        <taxon>Campylobacterota</taxon>
        <taxon>Epsilonproteobacteria</taxon>
        <taxon>Campylobacterales</taxon>
        <taxon>Helicobacteraceae</taxon>
        <taxon>Helicobacter</taxon>
    </lineage>
</organism>
<reference evidence="3 4" key="2">
    <citation type="journal article" date="2016" name="Infect. Immun.">
        <title>Helicobacter saguini, a Novel Helicobacter Isolated from Cotton-Top Tamarins with Ulcerative Colitis, Has Proinflammatory Properties and Induces Typhlocolitis and Dysplasia in Gnotobiotic IL-10-/- Mice.</title>
        <authorList>
            <person name="Shen Z."/>
            <person name="Mannion A."/>
            <person name="Whary M.T."/>
            <person name="Muthupalani S."/>
            <person name="Sheh A."/>
            <person name="Feng Y."/>
            <person name="Gong G."/>
            <person name="Vandamme P."/>
            <person name="Holcombe H.R."/>
            <person name="Paster B.J."/>
            <person name="Fox J.G."/>
        </authorList>
    </citation>
    <scope>NUCLEOTIDE SEQUENCE [LARGE SCALE GENOMIC DNA]</scope>
    <source>
        <strain evidence="3 4">MIT 97-6194</strain>
    </source>
</reference>
<accession>A0A347VQ37</accession>
<reference evidence="3 4" key="1">
    <citation type="journal article" date="2014" name="Genome Announc.">
        <title>Draft genome sequences of eight enterohepatic helicobacter species isolated from both laboratory and wild rodents.</title>
        <authorList>
            <person name="Sheh A."/>
            <person name="Shen Z."/>
            <person name="Fox J.G."/>
        </authorList>
    </citation>
    <scope>NUCLEOTIDE SEQUENCE [LARGE SCALE GENOMIC DNA]</scope>
    <source>
        <strain evidence="3 4">MIT 97-6194</strain>
    </source>
</reference>
<dbReference type="RefSeq" id="WP_052062453.1">
    <property type="nucleotide sequence ID" value="NZ_JRMP02000003.1"/>
</dbReference>
<feature type="region of interest" description="Disordered" evidence="1">
    <location>
        <begin position="98"/>
        <end position="127"/>
    </location>
</feature>
<evidence type="ECO:0000313" key="4">
    <source>
        <dbReference type="Proteomes" id="UP000029714"/>
    </source>
</evidence>
<reference evidence="2 5" key="4">
    <citation type="submission" date="2019-12" db="EMBL/GenBank/DDBJ databases">
        <title>Multi-Generational Helicobacter saguini Isolates.</title>
        <authorList>
            <person name="Mannion A."/>
            <person name="Shen Z."/>
            <person name="Fox J.G."/>
        </authorList>
    </citation>
    <scope>NUCLEOTIDE SEQUENCE [LARGE SCALE GENOMIC DNA]</scope>
    <source>
        <strain evidence="2">16-048</strain>
        <strain evidence="5">16-048 (F4)</strain>
    </source>
</reference>
<evidence type="ECO:0000313" key="2">
    <source>
        <dbReference type="EMBL" id="MWV70299.1"/>
    </source>
</evidence>
<reference evidence="3" key="3">
    <citation type="submission" date="2018-04" db="EMBL/GenBank/DDBJ databases">
        <authorList>
            <person name="Sheh A."/>
            <person name="Shen Z."/>
            <person name="Mannion A.J."/>
            <person name="Fox J.G."/>
        </authorList>
    </citation>
    <scope>NUCLEOTIDE SEQUENCE</scope>
    <source>
        <strain evidence="3">MIT 97-6194</strain>
    </source>
</reference>
<keyword evidence="4" id="KW-1185">Reference proteome</keyword>
<dbReference type="AlphaFoldDB" id="A0A347VQ37"/>
<dbReference type="Proteomes" id="UP000029714">
    <property type="component" value="Unassembled WGS sequence"/>
</dbReference>
<name>A0A347VQ37_9HELI</name>